<dbReference type="OrthoDB" id="449611at2759"/>
<name>A0A7J6KYJ4_PERCH</name>
<gene>
    <name evidence="1" type="ORF">FOL47_011092</name>
</gene>
<dbReference type="AlphaFoldDB" id="A0A7J6KYJ4"/>
<accession>A0A7J6KYJ4</accession>
<evidence type="ECO:0000313" key="1">
    <source>
        <dbReference type="EMBL" id="KAF4652415.1"/>
    </source>
</evidence>
<organism evidence="1 2">
    <name type="scientific">Perkinsus chesapeaki</name>
    <name type="common">Clam parasite</name>
    <name type="synonym">Perkinsus andrewsi</name>
    <dbReference type="NCBI Taxonomy" id="330153"/>
    <lineage>
        <taxon>Eukaryota</taxon>
        <taxon>Sar</taxon>
        <taxon>Alveolata</taxon>
        <taxon>Perkinsozoa</taxon>
        <taxon>Perkinsea</taxon>
        <taxon>Perkinsida</taxon>
        <taxon>Perkinsidae</taxon>
        <taxon>Perkinsus</taxon>
    </lineage>
</organism>
<reference evidence="1 2" key="1">
    <citation type="submission" date="2020-04" db="EMBL/GenBank/DDBJ databases">
        <title>Perkinsus chesapeaki whole genome sequence.</title>
        <authorList>
            <person name="Bogema D.R."/>
        </authorList>
    </citation>
    <scope>NUCLEOTIDE SEQUENCE [LARGE SCALE GENOMIC DNA]</scope>
    <source>
        <strain evidence="1">ATCC PRA-425</strain>
    </source>
</reference>
<dbReference type="Proteomes" id="UP000591131">
    <property type="component" value="Unassembled WGS sequence"/>
</dbReference>
<proteinExistence type="predicted"/>
<evidence type="ECO:0000313" key="2">
    <source>
        <dbReference type="Proteomes" id="UP000591131"/>
    </source>
</evidence>
<dbReference type="EMBL" id="JAAPAO010000927">
    <property type="protein sequence ID" value="KAF4652415.1"/>
    <property type="molecule type" value="Genomic_DNA"/>
</dbReference>
<comment type="caution">
    <text evidence="1">The sequence shown here is derived from an EMBL/GenBank/DDBJ whole genome shotgun (WGS) entry which is preliminary data.</text>
</comment>
<keyword evidence="2" id="KW-1185">Reference proteome</keyword>
<protein>
    <submittedName>
        <fullName evidence="1">Uncharacterized protein</fullName>
    </submittedName>
</protein>
<sequence length="105" mass="12529">MFLKPSWTLSLPPSADDKPLEKLPSAIIPRPDVDFERMASRNPAGPCGFMVPLTKTERLRHKQRSEPQLHKPEWHKQHHICFCKDNHLYHKNYREYFDVPKKLLW</sequence>